<gene>
    <name evidence="1" type="ORF">CVLEPA_LOCUS3332</name>
</gene>
<reference evidence="1 2" key="1">
    <citation type="submission" date="2024-02" db="EMBL/GenBank/DDBJ databases">
        <authorList>
            <person name="Daric V."/>
            <person name="Darras S."/>
        </authorList>
    </citation>
    <scope>NUCLEOTIDE SEQUENCE [LARGE SCALE GENOMIC DNA]</scope>
</reference>
<dbReference type="EMBL" id="CAWYQH010000002">
    <property type="protein sequence ID" value="CAK8673549.1"/>
    <property type="molecule type" value="Genomic_DNA"/>
</dbReference>
<dbReference type="Proteomes" id="UP001642483">
    <property type="component" value="Unassembled WGS sequence"/>
</dbReference>
<proteinExistence type="predicted"/>
<organism evidence="1 2">
    <name type="scientific">Clavelina lepadiformis</name>
    <name type="common">Light-bulb sea squirt</name>
    <name type="synonym">Ascidia lepadiformis</name>
    <dbReference type="NCBI Taxonomy" id="159417"/>
    <lineage>
        <taxon>Eukaryota</taxon>
        <taxon>Metazoa</taxon>
        <taxon>Chordata</taxon>
        <taxon>Tunicata</taxon>
        <taxon>Ascidiacea</taxon>
        <taxon>Aplousobranchia</taxon>
        <taxon>Clavelinidae</taxon>
        <taxon>Clavelina</taxon>
    </lineage>
</organism>
<sequence>MPSVKEVIDLISYLAYRHSIIIVAGENSRKCIYQEKPLKKTVAAFGRTMMCTTAIGTSNVLFLSEILYRFTDENKKKLVESTKRILQNYCEIDWAMVAARKNINRPLRHELLNNLKYFIEFEADSLFLSNNSNESESD</sequence>
<evidence type="ECO:0000313" key="2">
    <source>
        <dbReference type="Proteomes" id="UP001642483"/>
    </source>
</evidence>
<name>A0ABP0F531_CLALP</name>
<comment type="caution">
    <text evidence="1">The sequence shown here is derived from an EMBL/GenBank/DDBJ whole genome shotgun (WGS) entry which is preliminary data.</text>
</comment>
<keyword evidence="2" id="KW-1185">Reference proteome</keyword>
<protein>
    <submittedName>
        <fullName evidence="1">Uncharacterized protein</fullName>
    </submittedName>
</protein>
<accession>A0ABP0F531</accession>
<evidence type="ECO:0000313" key="1">
    <source>
        <dbReference type="EMBL" id="CAK8673549.1"/>
    </source>
</evidence>